<dbReference type="Gene3D" id="1.10.630.10">
    <property type="entry name" value="Cytochrome P450"/>
    <property type="match status" value="1"/>
</dbReference>
<accession>A0A2A6D2Z6</accession>
<keyword evidence="3" id="KW-1185">Reference proteome</keyword>
<accession>A0A8R1Z331</accession>
<keyword evidence="1" id="KW-0560">Oxidoreductase</keyword>
<organism evidence="2 3">
    <name type="scientific">Pristionchus pacificus</name>
    <name type="common">Parasitic nematode worm</name>
    <dbReference type="NCBI Taxonomy" id="54126"/>
    <lineage>
        <taxon>Eukaryota</taxon>
        <taxon>Metazoa</taxon>
        <taxon>Ecdysozoa</taxon>
        <taxon>Nematoda</taxon>
        <taxon>Chromadorea</taxon>
        <taxon>Rhabditida</taxon>
        <taxon>Rhabditina</taxon>
        <taxon>Diplogasteromorpha</taxon>
        <taxon>Diplogasteroidea</taxon>
        <taxon>Neodiplogasteridae</taxon>
        <taxon>Pristionchus</taxon>
    </lineage>
</organism>
<dbReference type="AlphaFoldDB" id="A0A2A6D2Z6"/>
<reference evidence="3" key="1">
    <citation type="journal article" date="2008" name="Nat. Genet.">
        <title>The Pristionchus pacificus genome provides a unique perspective on nematode lifestyle and parasitism.</title>
        <authorList>
            <person name="Dieterich C."/>
            <person name="Clifton S.W."/>
            <person name="Schuster L.N."/>
            <person name="Chinwalla A."/>
            <person name="Delehaunty K."/>
            <person name="Dinkelacker I."/>
            <person name="Fulton L."/>
            <person name="Fulton R."/>
            <person name="Godfrey J."/>
            <person name="Minx P."/>
            <person name="Mitreva M."/>
            <person name="Roeseler W."/>
            <person name="Tian H."/>
            <person name="Witte H."/>
            <person name="Yang S.P."/>
            <person name="Wilson R.K."/>
            <person name="Sommer R.J."/>
        </authorList>
    </citation>
    <scope>NUCLEOTIDE SEQUENCE [LARGE SCALE GENOMIC DNA]</scope>
    <source>
        <strain evidence="3">PS312</strain>
    </source>
</reference>
<gene>
    <name evidence="2" type="primary">WBGene00284366</name>
</gene>
<dbReference type="EnsemblMetazoa" id="PPA45997.1">
    <property type="protein sequence ID" value="PPA45997.1"/>
    <property type="gene ID" value="WBGene00284366"/>
</dbReference>
<dbReference type="Proteomes" id="UP000005239">
    <property type="component" value="Unassembled WGS sequence"/>
</dbReference>
<evidence type="ECO:0000313" key="2">
    <source>
        <dbReference type="EnsemblMetazoa" id="PPA45997.1"/>
    </source>
</evidence>
<evidence type="ECO:0000313" key="3">
    <source>
        <dbReference type="Proteomes" id="UP000005239"/>
    </source>
</evidence>
<dbReference type="GO" id="GO:0016705">
    <property type="term" value="F:oxidoreductase activity, acting on paired donors, with incorporation or reduction of molecular oxygen"/>
    <property type="evidence" value="ECO:0007669"/>
    <property type="project" value="InterPro"/>
</dbReference>
<proteinExistence type="predicted"/>
<evidence type="ECO:0000256" key="1">
    <source>
        <dbReference type="ARBA" id="ARBA00023033"/>
    </source>
</evidence>
<sequence length="110" mass="12253">MGIFIKSSVEGNGQLLDYYHPVESNAHRVCRECACYGVEEMSDGLGKCRELTSECAKACEIGGFEFEVGDMIATDTWSMHMDGKMWGKDAKWLEESNRPRAAFQSFGEGP</sequence>
<name>A0A2A6D2Z6_PRIPA</name>
<dbReference type="GO" id="GO:0005506">
    <property type="term" value="F:iron ion binding"/>
    <property type="evidence" value="ECO:0007669"/>
    <property type="project" value="InterPro"/>
</dbReference>
<reference evidence="2" key="2">
    <citation type="submission" date="2022-06" db="UniProtKB">
        <authorList>
            <consortium name="EnsemblMetazoa"/>
        </authorList>
    </citation>
    <scope>IDENTIFICATION</scope>
    <source>
        <strain evidence="2">PS312</strain>
    </source>
</reference>
<keyword evidence="1" id="KW-0503">Monooxygenase</keyword>
<dbReference type="OrthoDB" id="2789670at2759"/>
<dbReference type="GO" id="GO:0020037">
    <property type="term" value="F:heme binding"/>
    <property type="evidence" value="ECO:0007669"/>
    <property type="project" value="InterPro"/>
</dbReference>
<protein>
    <submittedName>
        <fullName evidence="2">Uncharacterized protein</fullName>
    </submittedName>
</protein>
<dbReference type="SUPFAM" id="SSF48264">
    <property type="entry name" value="Cytochrome P450"/>
    <property type="match status" value="1"/>
</dbReference>
<dbReference type="InterPro" id="IPR036396">
    <property type="entry name" value="Cyt_P450_sf"/>
</dbReference>
<dbReference type="GO" id="GO:0004497">
    <property type="term" value="F:monooxygenase activity"/>
    <property type="evidence" value="ECO:0007669"/>
    <property type="project" value="UniProtKB-KW"/>
</dbReference>